<dbReference type="InterPro" id="IPR036522">
    <property type="entry name" value="MoaC_sf"/>
</dbReference>
<sequence length="201" mass="21264">MPLAQLRLRALLKPSQSKPYGFASSPKGESFIKVKIMSETKLSHFDASGSAVMVDVSEKPVTARQAVARGIITMNAAAFAAVRDGTAQKGDVLGVARIAGIMAAKRTSELIPLCHPLPLSKLTVDFHLLPEQQVVEAVCTARTIGVTGVEMEALTGVSAALLTIYDMCKAVDKGMELGEIHLVEKTGGKSGHYVRAEGGYV</sequence>
<comment type="pathway">
    <text evidence="2 6">Cofactor biosynthesis; molybdopterin biosynthesis.</text>
</comment>
<dbReference type="HAMAP" id="MF_01224_B">
    <property type="entry name" value="MoaC_B"/>
    <property type="match status" value="1"/>
</dbReference>
<dbReference type="UniPathway" id="UPA00344"/>
<dbReference type="SUPFAM" id="SSF55040">
    <property type="entry name" value="Molybdenum cofactor biosynthesis protein C, MoaC"/>
    <property type="match status" value="1"/>
</dbReference>
<evidence type="ECO:0000256" key="5">
    <source>
        <dbReference type="ARBA" id="ARBA00023239"/>
    </source>
</evidence>
<keyword evidence="4 6" id="KW-0501">Molybdenum cofactor biosynthesis</keyword>
<evidence type="ECO:0000256" key="4">
    <source>
        <dbReference type="ARBA" id="ARBA00023150"/>
    </source>
</evidence>
<evidence type="ECO:0000256" key="3">
    <source>
        <dbReference type="ARBA" id="ARBA00012575"/>
    </source>
</evidence>
<dbReference type="EMBL" id="AECU01000024">
    <property type="protein sequence ID" value="EFQ08253.1"/>
    <property type="molecule type" value="Genomic_DNA"/>
</dbReference>
<dbReference type="Pfam" id="PF01967">
    <property type="entry name" value="MoaC"/>
    <property type="match status" value="1"/>
</dbReference>
<dbReference type="NCBIfam" id="NF006870">
    <property type="entry name" value="PRK09364.1"/>
    <property type="match status" value="1"/>
</dbReference>
<proteinExistence type="inferred from homology"/>
<keyword evidence="5 6" id="KW-0456">Lyase</keyword>
<protein>
    <recommendedName>
        <fullName evidence="3 6">Cyclic pyranopterin monophosphate synthase</fullName>
        <ecNumber evidence="3 6">4.6.1.17</ecNumber>
    </recommendedName>
    <alternativeName>
        <fullName evidence="6">Molybdenum cofactor biosynthesis protein C</fullName>
    </alternativeName>
</protein>
<dbReference type="GO" id="GO:0006777">
    <property type="term" value="P:Mo-molybdopterin cofactor biosynthetic process"/>
    <property type="evidence" value="ECO:0007669"/>
    <property type="project" value="UniProtKB-UniRule"/>
</dbReference>
<comment type="subunit">
    <text evidence="6">Homohexamer; trimer of dimers.</text>
</comment>
<evidence type="ECO:0000256" key="6">
    <source>
        <dbReference type="HAMAP-Rule" id="MF_01224"/>
    </source>
</evidence>
<gene>
    <name evidence="6 8" type="primary">moaC</name>
    <name evidence="8" type="ORF">HMPREF9436_00235</name>
</gene>
<dbReference type="HOGENOM" id="CLU_074693_1_1_9"/>
<evidence type="ECO:0000256" key="1">
    <source>
        <dbReference type="ARBA" id="ARBA00001637"/>
    </source>
</evidence>
<feature type="domain" description="Molybdopterin cofactor biosynthesis C (MoaC)" evidence="7">
    <location>
        <begin position="53"/>
        <end position="188"/>
    </location>
</feature>
<dbReference type="AlphaFoldDB" id="E2ZF06"/>
<accession>E2ZF06</accession>
<name>E2ZF06_9FIRM</name>
<comment type="function">
    <text evidence="6">Catalyzes the conversion of (8S)-3',8-cyclo-7,8-dihydroguanosine 5'-triphosphate to cyclic pyranopterin monophosphate (cPMP).</text>
</comment>
<feature type="binding site" evidence="6">
    <location>
        <begin position="151"/>
        <end position="152"/>
    </location>
    <ligand>
        <name>substrate</name>
    </ligand>
</feature>
<dbReference type="STRING" id="748224.HMPREF9436_00235"/>
<dbReference type="Proteomes" id="UP000006028">
    <property type="component" value="Unassembled WGS sequence"/>
</dbReference>
<dbReference type="GO" id="GO:0061799">
    <property type="term" value="F:cyclic pyranopterin monophosphate synthase activity"/>
    <property type="evidence" value="ECO:0007669"/>
    <property type="project" value="UniProtKB-UniRule"/>
</dbReference>
<dbReference type="eggNOG" id="COG0315">
    <property type="taxonomic scope" value="Bacteria"/>
</dbReference>
<organism evidence="8 9">
    <name type="scientific">Faecalibacterium cf. prausnitzii KLE1255</name>
    <dbReference type="NCBI Taxonomy" id="748224"/>
    <lineage>
        <taxon>Bacteria</taxon>
        <taxon>Bacillati</taxon>
        <taxon>Bacillota</taxon>
        <taxon>Clostridia</taxon>
        <taxon>Eubacteriales</taxon>
        <taxon>Oscillospiraceae</taxon>
        <taxon>Faecalibacterium</taxon>
    </lineage>
</organism>
<feature type="active site" evidence="6">
    <location>
        <position position="166"/>
    </location>
</feature>
<evidence type="ECO:0000256" key="2">
    <source>
        <dbReference type="ARBA" id="ARBA00005046"/>
    </source>
</evidence>
<dbReference type="CDD" id="cd01420">
    <property type="entry name" value="MoaC_PE"/>
    <property type="match status" value="1"/>
</dbReference>
<evidence type="ECO:0000259" key="7">
    <source>
        <dbReference type="Pfam" id="PF01967"/>
    </source>
</evidence>
<dbReference type="InterPro" id="IPR050105">
    <property type="entry name" value="MoCo_biosynth_MoaA/MoaC"/>
</dbReference>
<dbReference type="PANTHER" id="PTHR22960">
    <property type="entry name" value="MOLYBDOPTERIN COFACTOR SYNTHESIS PROTEIN A"/>
    <property type="match status" value="1"/>
</dbReference>
<reference evidence="8 9" key="1">
    <citation type="submission" date="2010-08" db="EMBL/GenBank/DDBJ databases">
        <authorList>
            <person name="Weinstock G."/>
            <person name="Sodergren E."/>
            <person name="Clifton S."/>
            <person name="Fulton L."/>
            <person name="Fulton B."/>
            <person name="Courtney L."/>
            <person name="Fronick C."/>
            <person name="Harrison M."/>
            <person name="Strong C."/>
            <person name="Farmer C."/>
            <person name="Delahaunty K."/>
            <person name="Markovic C."/>
            <person name="Hall O."/>
            <person name="Minx P."/>
            <person name="Tomlinson C."/>
            <person name="Mitreva M."/>
            <person name="Hou S."/>
            <person name="Chen J."/>
            <person name="Wollam A."/>
            <person name="Pepin K.H."/>
            <person name="Johnson M."/>
            <person name="Bhonagiri V."/>
            <person name="Zhang X."/>
            <person name="Suruliraj S."/>
            <person name="Warren W."/>
            <person name="Chinwalla A."/>
            <person name="Mardis E.R."/>
            <person name="Wilson R.K."/>
        </authorList>
    </citation>
    <scope>NUCLEOTIDE SEQUENCE [LARGE SCALE GENOMIC DNA]</scope>
    <source>
        <strain evidence="8 9">KLE1255</strain>
    </source>
</reference>
<feature type="binding site" evidence="6">
    <location>
        <begin position="113"/>
        <end position="115"/>
    </location>
    <ligand>
        <name>substrate</name>
    </ligand>
</feature>
<dbReference type="InterPro" id="IPR023045">
    <property type="entry name" value="MoaC"/>
</dbReference>
<dbReference type="Gene3D" id="3.30.70.640">
    <property type="entry name" value="Molybdopterin cofactor biosynthesis C (MoaC) domain"/>
    <property type="match status" value="1"/>
</dbReference>
<dbReference type="NCBIfam" id="TIGR00581">
    <property type="entry name" value="moaC"/>
    <property type="match status" value="1"/>
</dbReference>
<dbReference type="EC" id="4.6.1.17" evidence="3 6"/>
<dbReference type="PANTHER" id="PTHR22960:SF29">
    <property type="entry name" value="CYCLIC PYRANOPTERIN MONOPHOSPHATE SYNTHASE"/>
    <property type="match status" value="1"/>
</dbReference>
<dbReference type="InterPro" id="IPR047594">
    <property type="entry name" value="MoaC_bact/euk"/>
</dbReference>
<dbReference type="InterPro" id="IPR002820">
    <property type="entry name" value="Mopterin_CF_biosynth-C_dom"/>
</dbReference>
<evidence type="ECO:0000313" key="9">
    <source>
        <dbReference type="Proteomes" id="UP000006028"/>
    </source>
</evidence>
<comment type="caution">
    <text evidence="8">The sequence shown here is derived from an EMBL/GenBank/DDBJ whole genome shotgun (WGS) entry which is preliminary data.</text>
</comment>
<evidence type="ECO:0000313" key="8">
    <source>
        <dbReference type="EMBL" id="EFQ08253.1"/>
    </source>
</evidence>
<comment type="catalytic activity">
    <reaction evidence="1 6">
        <text>(8S)-3',8-cyclo-7,8-dihydroguanosine 5'-triphosphate = cyclic pyranopterin phosphate + diphosphate</text>
        <dbReference type="Rhea" id="RHEA:49580"/>
        <dbReference type="ChEBI" id="CHEBI:33019"/>
        <dbReference type="ChEBI" id="CHEBI:59648"/>
        <dbReference type="ChEBI" id="CHEBI:131766"/>
        <dbReference type="EC" id="4.6.1.17"/>
    </reaction>
</comment>
<comment type="similarity">
    <text evidence="6">Belongs to the MoaC family.</text>
</comment>